<dbReference type="InterPro" id="IPR036028">
    <property type="entry name" value="SH3-like_dom_sf"/>
</dbReference>
<reference evidence="7 8" key="1">
    <citation type="submission" date="2016-08" db="EMBL/GenBank/DDBJ databases">
        <title>A Parts List for Fungal Cellulosomes Revealed by Comparative Genomics.</title>
        <authorList>
            <consortium name="DOE Joint Genome Institute"/>
            <person name="Haitjema C.H."/>
            <person name="Gilmore S.P."/>
            <person name="Henske J.K."/>
            <person name="Solomon K.V."/>
            <person name="De Groot R."/>
            <person name="Kuo A."/>
            <person name="Mondo S.J."/>
            <person name="Salamov A.A."/>
            <person name="Labutti K."/>
            <person name="Zhao Z."/>
            <person name="Chiniquy J."/>
            <person name="Barry K."/>
            <person name="Brewer H.M."/>
            <person name="Purvine S.O."/>
            <person name="Wright A.T."/>
            <person name="Boxma B."/>
            <person name="Van Alen T."/>
            <person name="Hackstein J.H."/>
            <person name="Baker S.E."/>
            <person name="Grigoriev I.V."/>
            <person name="O'Malley M.A."/>
        </authorList>
    </citation>
    <scope>NUCLEOTIDE SEQUENCE [LARGE SCALE GENOMIC DNA]</scope>
    <source>
        <strain evidence="7 8">S4</strain>
    </source>
</reference>
<evidence type="ECO:0000256" key="5">
    <source>
        <dbReference type="SAM" id="SignalP"/>
    </source>
</evidence>
<evidence type="ECO:0000256" key="4">
    <source>
        <dbReference type="SAM" id="Phobius"/>
    </source>
</evidence>
<keyword evidence="5" id="KW-0732">Signal</keyword>
<protein>
    <recommendedName>
        <fullName evidence="6">SH3 domain-containing protein</fullName>
    </recommendedName>
</protein>
<dbReference type="PROSITE" id="PS50002">
    <property type="entry name" value="SH3"/>
    <property type="match status" value="1"/>
</dbReference>
<keyword evidence="8" id="KW-1185">Reference proteome</keyword>
<organism evidence="7 8">
    <name type="scientific">Anaeromyces robustus</name>
    <dbReference type="NCBI Taxonomy" id="1754192"/>
    <lineage>
        <taxon>Eukaryota</taxon>
        <taxon>Fungi</taxon>
        <taxon>Fungi incertae sedis</taxon>
        <taxon>Chytridiomycota</taxon>
        <taxon>Chytridiomycota incertae sedis</taxon>
        <taxon>Neocallimastigomycetes</taxon>
        <taxon>Neocallimastigales</taxon>
        <taxon>Neocallimastigaceae</taxon>
        <taxon>Anaeromyces</taxon>
    </lineage>
</organism>
<accession>A0A1Y1XAA1</accession>
<dbReference type="Gene3D" id="2.30.30.40">
    <property type="entry name" value="SH3 Domains"/>
    <property type="match status" value="1"/>
</dbReference>
<sequence length="674" mass="74085">MIINQKNMIAPLILLLGVIINEISGACVKLTGSKSCPGFSNYSIDTTNGIFPLTSVPKYTDVTTFDSYVAKYADFLGRHFASELAANSTCTVSQIENDAVSNLRYLTTYACNFIIISKENTCQVNKPKVCKDTCSDFVASYQNLVNKYNNCLNQNVVSQQISQQNSRCTKGTSNFSATSNCVDSSNESNCGFKSASDKTTYCSTSNDSCCSGTKTTETSSVQAKPVATATSKTANVDNANESKKEQNEPKSGGSKLWIFIGIGCACLVIGALVYFYRKGEALDNGTNNSFYEQDNKFPPFQSSMSMSENRFNNSSGYSQQPNNFGNKNIYDNGDILINREVNNKIEDPMDNFHFGADQNKFNFTSNIAPQPIMSSTNDNNGFNNAALFTAGAAAAATAAAVGGVAAVNMANKENNEPKQQTVNMTNIEPPSEYEGTKNNTPIIKVEDEPKAQMVNMTNIQPPETQNRNDSDQPPEIKIDEDEVPKAQMVNMTEIPEPEVQQNRNTKFLSTYSEAPSNQRISSQFYGDSETSYDFSSSKLNIPSQLENHLSIASSALLSNRMSSSTDRELNSTPYRAVHTYEPQLNDELLLELNDIVEVVYIYDDGWVWGINTRTNESGACPMLCLEKVEGSETDYSSIDEKMKSTLSARDSMISRDSVPGRRDSRILKVDSITK</sequence>
<keyword evidence="4" id="KW-0472">Membrane</keyword>
<proteinExistence type="predicted"/>
<feature type="transmembrane region" description="Helical" evidence="4">
    <location>
        <begin position="256"/>
        <end position="276"/>
    </location>
</feature>
<evidence type="ECO:0000313" key="8">
    <source>
        <dbReference type="Proteomes" id="UP000193944"/>
    </source>
</evidence>
<keyword evidence="4" id="KW-1133">Transmembrane helix</keyword>
<dbReference type="EMBL" id="MCFG01000089">
    <property type="protein sequence ID" value="ORX82682.1"/>
    <property type="molecule type" value="Genomic_DNA"/>
</dbReference>
<dbReference type="SUPFAM" id="SSF50044">
    <property type="entry name" value="SH3-domain"/>
    <property type="match status" value="1"/>
</dbReference>
<evidence type="ECO:0000256" key="2">
    <source>
        <dbReference type="PROSITE-ProRule" id="PRU00192"/>
    </source>
</evidence>
<name>A0A1Y1XAA1_9FUNG</name>
<dbReference type="SMART" id="SM00326">
    <property type="entry name" value="SH3"/>
    <property type="match status" value="1"/>
</dbReference>
<dbReference type="OrthoDB" id="5595608at2759"/>
<dbReference type="InterPro" id="IPR001452">
    <property type="entry name" value="SH3_domain"/>
</dbReference>
<keyword evidence="4" id="KW-0812">Transmembrane</keyword>
<evidence type="ECO:0000256" key="3">
    <source>
        <dbReference type="SAM" id="MobiDB-lite"/>
    </source>
</evidence>
<evidence type="ECO:0000313" key="7">
    <source>
        <dbReference type="EMBL" id="ORX82682.1"/>
    </source>
</evidence>
<evidence type="ECO:0000259" key="6">
    <source>
        <dbReference type="PROSITE" id="PS50002"/>
    </source>
</evidence>
<feature type="chain" id="PRO_5012440591" description="SH3 domain-containing protein" evidence="5">
    <location>
        <begin position="26"/>
        <end position="674"/>
    </location>
</feature>
<feature type="domain" description="SH3" evidence="6">
    <location>
        <begin position="569"/>
        <end position="630"/>
    </location>
</feature>
<reference evidence="7 8" key="2">
    <citation type="submission" date="2016-08" db="EMBL/GenBank/DDBJ databases">
        <title>Pervasive Adenine N6-methylation of Active Genes in Fungi.</title>
        <authorList>
            <consortium name="DOE Joint Genome Institute"/>
            <person name="Mondo S.J."/>
            <person name="Dannebaum R.O."/>
            <person name="Kuo R.C."/>
            <person name="Labutti K."/>
            <person name="Haridas S."/>
            <person name="Kuo A."/>
            <person name="Salamov A."/>
            <person name="Ahrendt S.R."/>
            <person name="Lipzen A."/>
            <person name="Sullivan W."/>
            <person name="Andreopoulos W.B."/>
            <person name="Clum A."/>
            <person name="Lindquist E."/>
            <person name="Daum C."/>
            <person name="Ramamoorthy G.K."/>
            <person name="Gryganskyi A."/>
            <person name="Culley D."/>
            <person name="Magnuson J.K."/>
            <person name="James T.Y."/>
            <person name="O'Malley M.A."/>
            <person name="Stajich J.E."/>
            <person name="Spatafora J.W."/>
            <person name="Visel A."/>
            <person name="Grigoriev I.V."/>
        </authorList>
    </citation>
    <scope>NUCLEOTIDE SEQUENCE [LARGE SCALE GENOMIC DNA]</scope>
    <source>
        <strain evidence="7 8">S4</strain>
    </source>
</reference>
<feature type="region of interest" description="Disordered" evidence="3">
    <location>
        <begin position="221"/>
        <end position="252"/>
    </location>
</feature>
<keyword evidence="1 2" id="KW-0728">SH3 domain</keyword>
<dbReference type="STRING" id="1754192.A0A1Y1XAA1"/>
<comment type="caution">
    <text evidence="7">The sequence shown here is derived from an EMBL/GenBank/DDBJ whole genome shotgun (WGS) entry which is preliminary data.</text>
</comment>
<evidence type="ECO:0000256" key="1">
    <source>
        <dbReference type="ARBA" id="ARBA00022443"/>
    </source>
</evidence>
<feature type="signal peptide" evidence="5">
    <location>
        <begin position="1"/>
        <end position="25"/>
    </location>
</feature>
<feature type="compositionally biased region" description="Polar residues" evidence="3">
    <location>
        <begin position="221"/>
        <end position="239"/>
    </location>
</feature>
<gene>
    <name evidence="7" type="ORF">BCR32DRAFT_292470</name>
</gene>
<dbReference type="Proteomes" id="UP000193944">
    <property type="component" value="Unassembled WGS sequence"/>
</dbReference>
<dbReference type="AlphaFoldDB" id="A0A1Y1XAA1"/>